<feature type="transmembrane region" description="Helical" evidence="1">
    <location>
        <begin position="100"/>
        <end position="122"/>
    </location>
</feature>
<protein>
    <submittedName>
        <fullName evidence="2">Uncharacterized protein DUF2868</fullName>
    </submittedName>
</protein>
<proteinExistence type="predicted"/>
<evidence type="ECO:0000256" key="1">
    <source>
        <dbReference type="SAM" id="Phobius"/>
    </source>
</evidence>
<dbReference type="RefSeq" id="WP_116519328.1">
    <property type="nucleotide sequence ID" value="NZ_JACCEX010000010.1"/>
</dbReference>
<comment type="caution">
    <text evidence="2">The sequence shown here is derived from an EMBL/GenBank/DDBJ whole genome shotgun (WGS) entry which is preliminary data.</text>
</comment>
<organism evidence="2 3">
    <name type="scientific">Pusillimonas noertemannii</name>
    <dbReference type="NCBI Taxonomy" id="305977"/>
    <lineage>
        <taxon>Bacteria</taxon>
        <taxon>Pseudomonadati</taxon>
        <taxon>Pseudomonadota</taxon>
        <taxon>Betaproteobacteria</taxon>
        <taxon>Burkholderiales</taxon>
        <taxon>Alcaligenaceae</taxon>
        <taxon>Pusillimonas</taxon>
    </lineage>
</organism>
<feature type="transmembrane region" description="Helical" evidence="1">
    <location>
        <begin position="179"/>
        <end position="198"/>
    </location>
</feature>
<keyword evidence="1" id="KW-1133">Transmembrane helix</keyword>
<dbReference type="AlphaFoldDB" id="A0A2U1CIS4"/>
<sequence>MSAGGSFRQAWLTETLRLREAHWGPLEDSAEVRRARSQGGSFPQRVVHRARLLGRREKLDQTLHNWAQIARWSLAAMVALALVTGFGMALAALGDGSRPVNLLLAVTAMLGLHALTFLLWLAGLGIRGNGGGAWLGRLWLDATRKLARGPDAALAPRALGGLLGRSGALRWSLGAVSHLLWLAALLSLLATLLALLSARRYAFNWETTLLSPDAFVALTQALGWLPARLGFAMPSEAVIRLSDGLHPLPQEALALWSSWLVGCVVVYGIIPRLIAFGASALLAWRKTRRAAVLDTSLPGYASLRPRLMPPSEGIAPDAPEGAETHAHVAALPAGTGFHDGPLIVGLELAPDTAWPPSGLGPETQNAGVVDSRAQRHALLDQLHVHPVPRLLVVCDGYQTPDRGILAYIAQLAAQSGETRVSFMDAPAGAQAQESRQQAWRTQLEAVGVEAGQVHSMLGPALAWLAGARHETLQP</sequence>
<keyword evidence="3" id="KW-1185">Reference proteome</keyword>
<evidence type="ECO:0000313" key="3">
    <source>
        <dbReference type="Proteomes" id="UP000246145"/>
    </source>
</evidence>
<evidence type="ECO:0000313" key="2">
    <source>
        <dbReference type="EMBL" id="PVY60893.1"/>
    </source>
</evidence>
<dbReference type="STRING" id="1231391.GCA_000308195_02252"/>
<accession>A0A2U1CIS4</accession>
<dbReference type="Pfam" id="PF11067">
    <property type="entry name" value="DUF2868"/>
    <property type="match status" value="1"/>
</dbReference>
<dbReference type="Proteomes" id="UP000246145">
    <property type="component" value="Unassembled WGS sequence"/>
</dbReference>
<feature type="transmembrane region" description="Helical" evidence="1">
    <location>
        <begin position="253"/>
        <end position="284"/>
    </location>
</feature>
<dbReference type="EMBL" id="QEKO01000006">
    <property type="protein sequence ID" value="PVY60893.1"/>
    <property type="molecule type" value="Genomic_DNA"/>
</dbReference>
<name>A0A2U1CIS4_9BURK</name>
<keyword evidence="1" id="KW-0812">Transmembrane</keyword>
<dbReference type="OrthoDB" id="6210861at2"/>
<reference evidence="2 3" key="1">
    <citation type="submission" date="2018-04" db="EMBL/GenBank/DDBJ databases">
        <title>Genomic Encyclopedia of Type Strains, Phase IV (KMG-IV): sequencing the most valuable type-strain genomes for metagenomic binning, comparative biology and taxonomic classification.</title>
        <authorList>
            <person name="Goeker M."/>
        </authorList>
    </citation>
    <scope>NUCLEOTIDE SEQUENCE [LARGE SCALE GENOMIC DNA]</scope>
    <source>
        <strain evidence="2 3">DSM 10065</strain>
    </source>
</reference>
<dbReference type="InterPro" id="IPR021296">
    <property type="entry name" value="DUF2868"/>
</dbReference>
<keyword evidence="1" id="KW-0472">Membrane</keyword>
<feature type="transmembrane region" description="Helical" evidence="1">
    <location>
        <begin position="69"/>
        <end position="93"/>
    </location>
</feature>
<gene>
    <name evidence="2" type="ORF">C7440_3397</name>
</gene>